<accession>A0A7S4KSY4</accession>
<dbReference type="Pfam" id="PF13920">
    <property type="entry name" value="zf-C3HC4_3"/>
    <property type="match status" value="1"/>
</dbReference>
<dbReference type="AlphaFoldDB" id="A0A7S4KSY4"/>
<gene>
    <name evidence="6" type="ORF">GTHE00462_LOCUS17926</name>
</gene>
<evidence type="ECO:0000256" key="2">
    <source>
        <dbReference type="SAM" id="MobiDB-lite"/>
    </source>
</evidence>
<evidence type="ECO:0000256" key="4">
    <source>
        <dbReference type="SAM" id="SignalP"/>
    </source>
</evidence>
<evidence type="ECO:0000256" key="1">
    <source>
        <dbReference type="PROSITE-ProRule" id="PRU00175"/>
    </source>
</evidence>
<feature type="compositionally biased region" description="Acidic residues" evidence="2">
    <location>
        <begin position="657"/>
        <end position="669"/>
    </location>
</feature>
<feature type="region of interest" description="Disordered" evidence="2">
    <location>
        <begin position="600"/>
        <end position="687"/>
    </location>
</feature>
<feature type="chain" id="PRO_5031486752" description="RING-type domain-containing protein" evidence="4">
    <location>
        <begin position="21"/>
        <end position="792"/>
    </location>
</feature>
<organism evidence="6">
    <name type="scientific">Guillardia theta</name>
    <name type="common">Cryptophyte</name>
    <name type="synonym">Cryptomonas phi</name>
    <dbReference type="NCBI Taxonomy" id="55529"/>
    <lineage>
        <taxon>Eukaryota</taxon>
        <taxon>Cryptophyceae</taxon>
        <taxon>Pyrenomonadales</taxon>
        <taxon>Geminigeraceae</taxon>
        <taxon>Guillardia</taxon>
    </lineage>
</organism>
<dbReference type="InterPro" id="IPR013083">
    <property type="entry name" value="Znf_RING/FYVE/PHD"/>
</dbReference>
<feature type="domain" description="RING-type" evidence="5">
    <location>
        <begin position="737"/>
        <end position="772"/>
    </location>
</feature>
<dbReference type="InterPro" id="IPR001841">
    <property type="entry name" value="Znf_RING"/>
</dbReference>
<dbReference type="InterPro" id="IPR051728">
    <property type="entry name" value="RING-FYVE_E3_ubiquitin-ligase"/>
</dbReference>
<dbReference type="Gene3D" id="3.30.40.10">
    <property type="entry name" value="Zinc/RING finger domain, C3HC4 (zinc finger)"/>
    <property type="match status" value="1"/>
</dbReference>
<dbReference type="SUPFAM" id="SSF57850">
    <property type="entry name" value="RING/U-box"/>
    <property type="match status" value="1"/>
</dbReference>
<keyword evidence="1" id="KW-0863">Zinc-finger</keyword>
<keyword evidence="3" id="KW-0472">Membrane</keyword>
<dbReference type="PROSITE" id="PS50089">
    <property type="entry name" value="ZF_RING_2"/>
    <property type="match status" value="1"/>
</dbReference>
<keyword evidence="1" id="KW-0862">Zinc</keyword>
<evidence type="ECO:0000313" key="6">
    <source>
        <dbReference type="EMBL" id="CAE2304678.1"/>
    </source>
</evidence>
<evidence type="ECO:0000256" key="3">
    <source>
        <dbReference type="SAM" id="Phobius"/>
    </source>
</evidence>
<keyword evidence="4" id="KW-0732">Signal</keyword>
<dbReference type="EMBL" id="HBKN01022813">
    <property type="protein sequence ID" value="CAE2304678.1"/>
    <property type="molecule type" value="Transcribed_RNA"/>
</dbReference>
<feature type="transmembrane region" description="Helical" evidence="3">
    <location>
        <begin position="540"/>
        <end position="560"/>
    </location>
</feature>
<keyword evidence="1" id="KW-0479">Metal-binding</keyword>
<dbReference type="PANTHER" id="PTHR14879">
    <property type="entry name" value="CASPASE REGULATOR, RING FINGER DOMAIN-CONTAINING"/>
    <property type="match status" value="1"/>
</dbReference>
<dbReference type="SMART" id="SM00184">
    <property type="entry name" value="RING"/>
    <property type="match status" value="1"/>
</dbReference>
<name>A0A7S4KSY4_GUITH</name>
<dbReference type="PANTHER" id="PTHR14879:SF5">
    <property type="entry name" value="RING-TYPE DOMAIN-CONTAINING PROTEIN"/>
    <property type="match status" value="1"/>
</dbReference>
<keyword evidence="3" id="KW-0812">Transmembrane</keyword>
<proteinExistence type="predicted"/>
<evidence type="ECO:0000259" key="5">
    <source>
        <dbReference type="PROSITE" id="PS50089"/>
    </source>
</evidence>
<feature type="signal peptide" evidence="4">
    <location>
        <begin position="1"/>
        <end position="20"/>
    </location>
</feature>
<keyword evidence="3" id="KW-1133">Transmembrane helix</keyword>
<protein>
    <recommendedName>
        <fullName evidence="5">RING-type domain-containing protein</fullName>
    </recommendedName>
</protein>
<dbReference type="GO" id="GO:0008270">
    <property type="term" value="F:zinc ion binding"/>
    <property type="evidence" value="ECO:0007669"/>
    <property type="project" value="UniProtKB-KW"/>
</dbReference>
<feature type="compositionally biased region" description="Low complexity" evidence="2">
    <location>
        <begin position="644"/>
        <end position="656"/>
    </location>
</feature>
<reference evidence="6" key="1">
    <citation type="submission" date="2021-01" db="EMBL/GenBank/DDBJ databases">
        <authorList>
            <person name="Corre E."/>
            <person name="Pelletier E."/>
            <person name="Niang G."/>
            <person name="Scheremetjew M."/>
            <person name="Finn R."/>
            <person name="Kale V."/>
            <person name="Holt S."/>
            <person name="Cochrane G."/>
            <person name="Meng A."/>
            <person name="Brown T."/>
            <person name="Cohen L."/>
        </authorList>
    </citation>
    <scope>NUCLEOTIDE SEQUENCE</scope>
    <source>
        <strain evidence="6">CCMP 2712</strain>
    </source>
</reference>
<sequence length="792" mass="85831">MAAWTWAFALVSCLALQSNAINQRMFDSDKRNELIVPSSSLNATHTDYRFLTTGPCTINENAIYHYGSTLSASSTIMAVGGSEGRADVQCIVEACEFLPDLQFSWNRLYLNSSSRRHTQKKSSKRQVKVHSSDYNDQYSYPSCMRNGWEPQAGDVVRVAVYMNTVAFASSGCVEIHEVEGSSSWKHIASLPRSLNVSKTNQYSSRVVLNEVIRPEFFASTIAMHDGVLLATAILGSSPQPVVVAFSRLGASWEQVDVITCEGCECRYGDYCFGSSLAVHNTMAVVGFPLNQSVLIYERRVIPSTDLEIHWLLKSVLTASPDDGLSNNFFGASIAMSGMFLVVGFPSTFDSGAKIFSLYGNQSSRFPFAAQIFDSRDHCCSIGLPCCYSAFVGVSVDASESPHVGYSKISTIAIGDPQSSQVHVLTCDGRLLEDGLSDPCDVTATVLPGYQRDDDRGRDGFGAQTAIGGEQAILVADANQGCEDQAWDSGCGTVCEVTSCSPGHCLMYDFSTDTDFCQKCSSPESCPGGIKSCTQGQSGTIWAMIMSTTFFFILFCCLYGLSAWARGASIFDVVNEICCCGLLSYFYDFDVVRRNLGEEPLLGSSNQQHAESSDDSDGEGYIPPSVRQAFRPRPEPQAPASDTPAASSEGSESQEAAATEEEKEGGSEEADGSREGSEPVNPPGEEAMPAEEQCDIHMGDQGDIMDAEGQEQRHGASRTGSEGDVPKEVGVSISYFSCKVCFDRRIQTVLIPCGHEALCKKCSKKIKVCPICRKEVKKVQVVISVCDDDEEEV</sequence>